<dbReference type="PRINTS" id="PR00081">
    <property type="entry name" value="GDHRDH"/>
</dbReference>
<gene>
    <name evidence="3" type="ORF">CC117_16430</name>
</gene>
<proteinExistence type="inferred from homology"/>
<dbReference type="GO" id="GO:0016491">
    <property type="term" value="F:oxidoreductase activity"/>
    <property type="evidence" value="ECO:0007669"/>
    <property type="project" value="UniProtKB-KW"/>
</dbReference>
<evidence type="ECO:0000256" key="2">
    <source>
        <dbReference type="ARBA" id="ARBA00023002"/>
    </source>
</evidence>
<dbReference type="AlphaFoldDB" id="A0A1S1QWF8"/>
<evidence type="ECO:0000313" key="3">
    <source>
        <dbReference type="EMBL" id="OHV38037.1"/>
    </source>
</evidence>
<keyword evidence="4" id="KW-1185">Reference proteome</keyword>
<dbReference type="InterPro" id="IPR050259">
    <property type="entry name" value="SDR"/>
</dbReference>
<evidence type="ECO:0000256" key="1">
    <source>
        <dbReference type="ARBA" id="ARBA00006484"/>
    </source>
</evidence>
<comment type="similarity">
    <text evidence="1">Belongs to the short-chain dehydrogenases/reductases (SDR) family.</text>
</comment>
<dbReference type="FunFam" id="3.40.50.720:FF:000084">
    <property type="entry name" value="Short-chain dehydrogenase reductase"/>
    <property type="match status" value="1"/>
</dbReference>
<dbReference type="SUPFAM" id="SSF51735">
    <property type="entry name" value="NAD(P)-binding Rossmann-fold domains"/>
    <property type="match status" value="1"/>
</dbReference>
<organism evidence="3 4">
    <name type="scientific">Parafrankia colletiae</name>
    <dbReference type="NCBI Taxonomy" id="573497"/>
    <lineage>
        <taxon>Bacteria</taxon>
        <taxon>Bacillati</taxon>
        <taxon>Actinomycetota</taxon>
        <taxon>Actinomycetes</taxon>
        <taxon>Frankiales</taxon>
        <taxon>Frankiaceae</taxon>
        <taxon>Parafrankia</taxon>
    </lineage>
</organism>
<protein>
    <submittedName>
        <fullName evidence="3">Short-chain dehydrogenase</fullName>
    </submittedName>
</protein>
<dbReference type="Pfam" id="PF13561">
    <property type="entry name" value="adh_short_C2"/>
    <property type="match status" value="1"/>
</dbReference>
<evidence type="ECO:0000313" key="4">
    <source>
        <dbReference type="Proteomes" id="UP000179627"/>
    </source>
</evidence>
<dbReference type="GO" id="GO:0032787">
    <property type="term" value="P:monocarboxylic acid metabolic process"/>
    <property type="evidence" value="ECO:0007669"/>
    <property type="project" value="UniProtKB-ARBA"/>
</dbReference>
<dbReference type="PANTHER" id="PTHR42879:SF2">
    <property type="entry name" value="3-OXOACYL-[ACYL-CARRIER-PROTEIN] REDUCTASE FABG"/>
    <property type="match status" value="1"/>
</dbReference>
<sequence>MRVEEQEEQDWSAAMGLDRLPTHIIEKRVSDLLDLRGQKAIVTGAGGDGLGQAIANRLAGSGADVALVGRTFSKVERRAAEVEKRWGVKAVPIRADMSDWDQVHQAVAESREALGGLDIMVNNPVMVSAGAFENFTKDQIDGTVLGSLTMMMYGAHAALQYLVPQGSGRIINIGAVGGRVQQPGLTVYCACKAGVIGFTRNLAHEFAPRGINVLGVAPGIMIKPDMKRMILDPQNEGDLAGRTTIANALKNQVQLGRVCLPEEVANMVAYLASEAANYMCGQTIDVAGGQWMG</sequence>
<reference evidence="4" key="1">
    <citation type="submission" date="2016-07" db="EMBL/GenBank/DDBJ databases">
        <title>Sequence Frankia sp. strain CcI1.17.</title>
        <authorList>
            <person name="Ghodhbane-Gtari F."/>
            <person name="Swanson E."/>
            <person name="Gueddou A."/>
            <person name="Morris K."/>
            <person name="Hezbri K."/>
            <person name="Ktari A."/>
            <person name="Nouioui I."/>
            <person name="Abebe-Akele F."/>
            <person name="Simpson S."/>
            <person name="Thomas K."/>
            <person name="Gtari M."/>
            <person name="Tisa L.S."/>
            <person name="Hurst S."/>
        </authorList>
    </citation>
    <scope>NUCLEOTIDE SEQUENCE [LARGE SCALE GENOMIC DNA]</scope>
    <source>
        <strain evidence="4">Cc1.17</strain>
    </source>
</reference>
<dbReference type="PANTHER" id="PTHR42879">
    <property type="entry name" value="3-OXOACYL-(ACYL-CARRIER-PROTEIN) REDUCTASE"/>
    <property type="match status" value="1"/>
</dbReference>
<dbReference type="InterPro" id="IPR020904">
    <property type="entry name" value="Sc_DH/Rdtase_CS"/>
</dbReference>
<dbReference type="RefSeq" id="WP_071084333.1">
    <property type="nucleotide sequence ID" value="NZ_MBLM01000110.1"/>
</dbReference>
<dbReference type="PROSITE" id="PS00061">
    <property type="entry name" value="ADH_SHORT"/>
    <property type="match status" value="1"/>
</dbReference>
<dbReference type="InterPro" id="IPR036291">
    <property type="entry name" value="NAD(P)-bd_dom_sf"/>
</dbReference>
<accession>A0A1S1QWF8</accession>
<dbReference type="Proteomes" id="UP000179627">
    <property type="component" value="Unassembled WGS sequence"/>
</dbReference>
<dbReference type="EMBL" id="MBLM01000110">
    <property type="protein sequence ID" value="OHV38037.1"/>
    <property type="molecule type" value="Genomic_DNA"/>
</dbReference>
<dbReference type="Gene3D" id="3.40.50.720">
    <property type="entry name" value="NAD(P)-binding Rossmann-like Domain"/>
    <property type="match status" value="1"/>
</dbReference>
<keyword evidence="2" id="KW-0560">Oxidoreductase</keyword>
<dbReference type="PRINTS" id="PR00080">
    <property type="entry name" value="SDRFAMILY"/>
</dbReference>
<name>A0A1S1QWF8_9ACTN</name>
<comment type="caution">
    <text evidence="3">The sequence shown here is derived from an EMBL/GenBank/DDBJ whole genome shotgun (WGS) entry which is preliminary data.</text>
</comment>
<dbReference type="InterPro" id="IPR002347">
    <property type="entry name" value="SDR_fam"/>
</dbReference>